<dbReference type="InterPro" id="IPR050179">
    <property type="entry name" value="Trans_hexapeptide_repeat"/>
</dbReference>
<evidence type="ECO:0000256" key="3">
    <source>
        <dbReference type="PIRSR" id="PIRSR620019-2"/>
    </source>
</evidence>
<feature type="binding site" evidence="3">
    <location>
        <position position="149"/>
    </location>
    <ligand>
        <name>acetyl-CoA</name>
        <dbReference type="ChEBI" id="CHEBI:57288"/>
    </ligand>
</feature>
<comment type="similarity">
    <text evidence="1">Belongs to the transferase hexapeptide repeat family.</text>
</comment>
<dbReference type="OrthoDB" id="9794407at2"/>
<evidence type="ECO:0000313" key="4">
    <source>
        <dbReference type="EMBL" id="SIN78539.1"/>
    </source>
</evidence>
<protein>
    <submittedName>
        <fullName evidence="4">Sugar O-acyltransferase, sialic acid O-acetyltransferase NeuD family</fullName>
    </submittedName>
</protein>
<feature type="site" description="Increases basicity of active site His" evidence="2">
    <location>
        <position position="141"/>
    </location>
</feature>
<evidence type="ECO:0000256" key="1">
    <source>
        <dbReference type="ARBA" id="ARBA00007274"/>
    </source>
</evidence>
<dbReference type="STRING" id="364032.SAMN05443662_0619"/>
<dbReference type="InterPro" id="IPR011004">
    <property type="entry name" value="Trimer_LpxA-like_sf"/>
</dbReference>
<feature type="active site" description="Proton acceptor" evidence="2">
    <location>
        <position position="140"/>
    </location>
</feature>
<dbReference type="Gene3D" id="2.160.10.10">
    <property type="entry name" value="Hexapeptide repeat proteins"/>
    <property type="match status" value="1"/>
</dbReference>
<dbReference type="RefSeq" id="WP_074200905.1">
    <property type="nucleotide sequence ID" value="NZ_FSRE01000001.1"/>
</dbReference>
<dbReference type="SUPFAM" id="SSF51161">
    <property type="entry name" value="Trimeric LpxA-like enzymes"/>
    <property type="match status" value="1"/>
</dbReference>
<gene>
    <name evidence="4" type="ORF">SAMN05443662_0619</name>
</gene>
<organism evidence="4 5">
    <name type="scientific">Sulfurivirga caldicuralii</name>
    <dbReference type="NCBI Taxonomy" id="364032"/>
    <lineage>
        <taxon>Bacteria</taxon>
        <taxon>Pseudomonadati</taxon>
        <taxon>Pseudomonadota</taxon>
        <taxon>Gammaproteobacteria</taxon>
        <taxon>Thiotrichales</taxon>
        <taxon>Piscirickettsiaceae</taxon>
        <taxon>Sulfurivirga</taxon>
    </lineage>
</organism>
<keyword evidence="4" id="KW-0012">Acyltransferase</keyword>
<dbReference type="Gene3D" id="3.40.50.20">
    <property type="match status" value="1"/>
</dbReference>
<dbReference type="InterPro" id="IPR020019">
    <property type="entry name" value="AcTrfase_PglD-like"/>
</dbReference>
<dbReference type="CDD" id="cd03360">
    <property type="entry name" value="LbH_AT_putative"/>
    <property type="match status" value="1"/>
</dbReference>
<dbReference type="Pfam" id="PF14602">
    <property type="entry name" value="Hexapep_2"/>
    <property type="match status" value="1"/>
</dbReference>
<accession>A0A1N6E696</accession>
<feature type="binding site" evidence="3">
    <location>
        <position position="70"/>
    </location>
    <ligand>
        <name>substrate</name>
    </ligand>
</feature>
<dbReference type="Proteomes" id="UP000198461">
    <property type="component" value="Unassembled WGS sequence"/>
</dbReference>
<evidence type="ECO:0000313" key="5">
    <source>
        <dbReference type="Proteomes" id="UP000198461"/>
    </source>
</evidence>
<dbReference type="AlphaFoldDB" id="A0A1N6E696"/>
<keyword evidence="4" id="KW-0808">Transferase</keyword>
<dbReference type="GO" id="GO:0016746">
    <property type="term" value="F:acyltransferase activity"/>
    <property type="evidence" value="ECO:0007669"/>
    <property type="project" value="UniProtKB-KW"/>
</dbReference>
<dbReference type="InterPro" id="IPR001451">
    <property type="entry name" value="Hexapep"/>
</dbReference>
<proteinExistence type="inferred from homology"/>
<dbReference type="PANTHER" id="PTHR43300">
    <property type="entry name" value="ACETYLTRANSFERASE"/>
    <property type="match status" value="1"/>
</dbReference>
<dbReference type="PANTHER" id="PTHR43300:SF7">
    <property type="entry name" value="UDP-N-ACETYLBACILLOSAMINE N-ACETYLTRANSFERASE"/>
    <property type="match status" value="1"/>
</dbReference>
<dbReference type="NCBIfam" id="TIGR03570">
    <property type="entry name" value="NeuD_NnaD"/>
    <property type="match status" value="1"/>
</dbReference>
<name>A0A1N6E696_9GAMM</name>
<sequence length="211" mass="22307">MAKRLLLIGNGGHAASIVEMVSHLPAWTIWGAVERPGLPCRRHKPARIVGFDRDLPRLLRQADGVVIAAGQIKGAQVRRRLFAQLQHLNAPLVTLIAHNASVSRTAWLGRGTVVMQQALVNRFAQIGMNGIINSQALVEHDVSIGDHVHVATGARINGEACIGSGCTIGSGAIVLQGIHVCDEVIVGAGSVVTRNITEPGVYVGAPARRVS</sequence>
<dbReference type="EMBL" id="FSRE01000001">
    <property type="protein sequence ID" value="SIN78539.1"/>
    <property type="molecule type" value="Genomic_DNA"/>
</dbReference>
<reference evidence="4 5" key="1">
    <citation type="submission" date="2016-11" db="EMBL/GenBank/DDBJ databases">
        <authorList>
            <person name="Jaros S."/>
            <person name="Januszkiewicz K."/>
            <person name="Wedrychowicz H."/>
        </authorList>
    </citation>
    <scope>NUCLEOTIDE SEQUENCE [LARGE SCALE GENOMIC DNA]</scope>
    <source>
        <strain evidence="4 5">DSM 17737</strain>
    </source>
</reference>
<evidence type="ECO:0000256" key="2">
    <source>
        <dbReference type="PIRSR" id="PIRSR620019-1"/>
    </source>
</evidence>
<keyword evidence="5" id="KW-1185">Reference proteome</keyword>